<keyword evidence="3" id="KW-1185">Reference proteome</keyword>
<dbReference type="SUPFAM" id="SSF89796">
    <property type="entry name" value="CoA-transferase family III (CaiB/BaiF)"/>
    <property type="match status" value="1"/>
</dbReference>
<dbReference type="OrthoDB" id="9806585at2"/>
<organism evidence="2 3">
    <name type="scientific">Faunimonas pinastri</name>
    <dbReference type="NCBI Taxonomy" id="1855383"/>
    <lineage>
        <taxon>Bacteria</taxon>
        <taxon>Pseudomonadati</taxon>
        <taxon>Pseudomonadota</taxon>
        <taxon>Alphaproteobacteria</taxon>
        <taxon>Hyphomicrobiales</taxon>
        <taxon>Afifellaceae</taxon>
        <taxon>Faunimonas</taxon>
    </lineage>
</organism>
<dbReference type="InterPro" id="IPR044855">
    <property type="entry name" value="CoA-Trfase_III_dom3_sf"/>
</dbReference>
<sequence>MAQEEKSAGPLAGLKVLDLSRFIAGPQCGMILADLGADVVKVERPKRGDDVRAIHPQIEGESIYFMVYNRNKRGMTLDFRNLKAQDLLRDLVKEADILIENFRPGTMERMGCGWDELHAINPRLIMARVSGFGQNNSMAQEPCFDGIAQARSGLMEITGTPDGPPTMSGSFIVDYSTSFYASIGILAALQHRHGTGEGQLVDVSLMGSALSLLMTAIPEAKLLGNSISRIGNRDRYSAPAQTFRAKDGRWVHLIAGNAALFPRFAAMIGRPELLEDPRFCDHASRMKNQADVEKLVSDWMATMDSDEAVETLRKADVPAAKIATIEEVVNDPYVNEAGHIVDVPHETVGTFPMQGLPIRLSESPGSIRRGAPVLGGDTAEVLKDWLGRDAEAVDALRADGVL</sequence>
<evidence type="ECO:0000256" key="1">
    <source>
        <dbReference type="ARBA" id="ARBA00022679"/>
    </source>
</evidence>
<name>A0A1H9ELA8_9HYPH</name>
<evidence type="ECO:0000313" key="2">
    <source>
        <dbReference type="EMBL" id="SEQ26425.1"/>
    </source>
</evidence>
<dbReference type="RefSeq" id="WP_092495807.1">
    <property type="nucleotide sequence ID" value="NZ_FOFG01000003.1"/>
</dbReference>
<gene>
    <name evidence="2" type="ORF">SAMN05216548_103205</name>
</gene>
<dbReference type="Pfam" id="PF02515">
    <property type="entry name" value="CoA_transf_3"/>
    <property type="match status" value="1"/>
</dbReference>
<dbReference type="Gene3D" id="3.30.1540.10">
    <property type="entry name" value="formyl-coa transferase, domain 3"/>
    <property type="match status" value="1"/>
</dbReference>
<dbReference type="PANTHER" id="PTHR48207:SF3">
    <property type="entry name" value="SUCCINATE--HYDROXYMETHYLGLUTARATE COA-TRANSFERASE"/>
    <property type="match status" value="1"/>
</dbReference>
<accession>A0A1H9ELA8</accession>
<dbReference type="InterPro" id="IPR003673">
    <property type="entry name" value="CoA-Trfase_fam_III"/>
</dbReference>
<protein>
    <submittedName>
        <fullName evidence="2">CoA:oxalate CoA-transferase</fullName>
    </submittedName>
</protein>
<evidence type="ECO:0000313" key="3">
    <source>
        <dbReference type="Proteomes" id="UP000199647"/>
    </source>
</evidence>
<dbReference type="Gene3D" id="3.40.50.10540">
    <property type="entry name" value="Crotonobetainyl-coa:carnitine coa-transferase, domain 1"/>
    <property type="match status" value="1"/>
</dbReference>
<dbReference type="PANTHER" id="PTHR48207">
    <property type="entry name" value="SUCCINATE--HYDROXYMETHYLGLUTARATE COA-TRANSFERASE"/>
    <property type="match status" value="1"/>
</dbReference>
<dbReference type="EMBL" id="FOFG01000003">
    <property type="protein sequence ID" value="SEQ26425.1"/>
    <property type="molecule type" value="Genomic_DNA"/>
</dbReference>
<proteinExistence type="predicted"/>
<dbReference type="STRING" id="1855383.SAMN05216548_103205"/>
<dbReference type="InterPro" id="IPR023606">
    <property type="entry name" value="CoA-Trfase_III_dom_1_sf"/>
</dbReference>
<dbReference type="GO" id="GO:0008410">
    <property type="term" value="F:CoA-transferase activity"/>
    <property type="evidence" value="ECO:0007669"/>
    <property type="project" value="TreeGrafter"/>
</dbReference>
<reference evidence="2 3" key="1">
    <citation type="submission" date="2016-10" db="EMBL/GenBank/DDBJ databases">
        <authorList>
            <person name="de Groot N.N."/>
        </authorList>
    </citation>
    <scope>NUCLEOTIDE SEQUENCE [LARGE SCALE GENOMIC DNA]</scope>
    <source>
        <strain evidence="2 3">A52C2</strain>
    </source>
</reference>
<dbReference type="InterPro" id="IPR050483">
    <property type="entry name" value="CoA-transferase_III_domain"/>
</dbReference>
<dbReference type="AlphaFoldDB" id="A0A1H9ELA8"/>
<dbReference type="Proteomes" id="UP000199647">
    <property type="component" value="Unassembled WGS sequence"/>
</dbReference>
<keyword evidence="1 2" id="KW-0808">Transferase</keyword>